<dbReference type="Pfam" id="PF25871">
    <property type="entry name" value="HTH_76"/>
    <property type="match status" value="1"/>
</dbReference>
<dbReference type="InterPro" id="IPR040554">
    <property type="entry name" value="KPWE_PEX14_dom"/>
</dbReference>
<feature type="region of interest" description="Disordered" evidence="1">
    <location>
        <begin position="143"/>
        <end position="167"/>
    </location>
</feature>
<evidence type="ECO:0000256" key="1">
    <source>
        <dbReference type="SAM" id="MobiDB-lite"/>
    </source>
</evidence>
<dbReference type="AlphaFoldDB" id="A0A4P6XRL1"/>
<sequence>MSDPQEKVYAEFSEYDWDSFTEFQNGLQEIMENHLESLRERDASVTTIPAAERQQLTDQAKSFFFCSSTGHILNLDDYYAWKRANGGKIQLLDDDNKESLDISNFASSETPYSSNYQNIVELIVSGKPVPGIKEIPDTVLTNQKSEPQAAKRVKPWEKSLGNADTSI</sequence>
<protein>
    <submittedName>
        <fullName evidence="4">Uncharacterized protein</fullName>
    </submittedName>
</protein>
<reference evidence="5" key="1">
    <citation type="submission" date="2019-03" db="EMBL/GenBank/DDBJ databases">
        <title>Snf2 controls pulcherriminic acid biosynthesis and connects pigmentation and antifungal activity of the yeast Metschnikowia pulcherrima.</title>
        <authorList>
            <person name="Gore-Lloyd D."/>
            <person name="Sumann I."/>
            <person name="Brachmann A.O."/>
            <person name="Schneeberger K."/>
            <person name="Ortiz-Merino R.A."/>
            <person name="Moreno-Beltran M."/>
            <person name="Schlaefli M."/>
            <person name="Kirner P."/>
            <person name="Santos Kron A."/>
            <person name="Wolfe K.H."/>
            <person name="Piel J."/>
            <person name="Ahrens C.H."/>
            <person name="Henk D."/>
            <person name="Freimoser F.M."/>
        </authorList>
    </citation>
    <scope>NUCLEOTIDE SEQUENCE [LARGE SCALE GENOMIC DNA]</scope>
    <source>
        <strain evidence="5">APC 1.2</strain>
    </source>
</reference>
<evidence type="ECO:0000259" key="3">
    <source>
        <dbReference type="Pfam" id="PF25871"/>
    </source>
</evidence>
<dbReference type="InterPro" id="IPR058841">
    <property type="entry name" value="HTH_76"/>
</dbReference>
<evidence type="ECO:0000313" key="4">
    <source>
        <dbReference type="EMBL" id="QBM90187.1"/>
    </source>
</evidence>
<keyword evidence="5" id="KW-1185">Reference proteome</keyword>
<dbReference type="PANTHER" id="PTHR36855:SF1">
    <property type="entry name" value="PEROXISOME MEMBRANE ANCHOR PROTEIN PEX14P N-TERMINAL DOMAIN-CONTAINING PROTEIN"/>
    <property type="match status" value="1"/>
</dbReference>
<feature type="domain" description="PEX14-like helix-turn-helix" evidence="3">
    <location>
        <begin position="6"/>
        <end position="85"/>
    </location>
</feature>
<name>A0A4P6XRL1_9ASCO</name>
<organism evidence="4 5">
    <name type="scientific">Metschnikowia aff. pulcherrima</name>
    <dbReference type="NCBI Taxonomy" id="2163413"/>
    <lineage>
        <taxon>Eukaryota</taxon>
        <taxon>Fungi</taxon>
        <taxon>Dikarya</taxon>
        <taxon>Ascomycota</taxon>
        <taxon>Saccharomycotina</taxon>
        <taxon>Pichiomycetes</taxon>
        <taxon>Metschnikowiaceae</taxon>
        <taxon>Metschnikowia</taxon>
    </lineage>
</organism>
<dbReference type="PANTHER" id="PTHR36855">
    <property type="entry name" value="CHROMOSOME 10, WHOLE GENOME SHOTGUN SEQUENCE"/>
    <property type="match status" value="1"/>
</dbReference>
<evidence type="ECO:0000313" key="5">
    <source>
        <dbReference type="Proteomes" id="UP000292447"/>
    </source>
</evidence>
<accession>A0A4P6XRL1</accession>
<dbReference type="EMBL" id="CP034460">
    <property type="protein sequence ID" value="QBM90187.1"/>
    <property type="molecule type" value="Genomic_DNA"/>
</dbReference>
<dbReference type="Proteomes" id="UP000292447">
    <property type="component" value="Chromosome V"/>
</dbReference>
<dbReference type="STRING" id="2163413.A0A4P6XRL1"/>
<dbReference type="Pfam" id="PF17733">
    <property type="entry name" value="KPWE_dom"/>
    <property type="match status" value="1"/>
</dbReference>
<gene>
    <name evidence="4" type="ORF">METSCH_E04280</name>
</gene>
<feature type="domain" description="Peroxisomal membrane protein PEX14-like KPWE" evidence="2">
    <location>
        <begin position="111"/>
        <end position="158"/>
    </location>
</feature>
<proteinExistence type="predicted"/>
<evidence type="ECO:0000259" key="2">
    <source>
        <dbReference type="Pfam" id="PF17733"/>
    </source>
</evidence>